<dbReference type="GO" id="GO:0006396">
    <property type="term" value="P:RNA processing"/>
    <property type="evidence" value="ECO:0007669"/>
    <property type="project" value="InterPro"/>
</dbReference>
<dbReference type="InterPro" id="IPR007175">
    <property type="entry name" value="Rpr2/Snm1/Rpp21"/>
</dbReference>
<dbReference type="EMBL" id="KB446543">
    <property type="protein sequence ID" value="EME41077.1"/>
    <property type="molecule type" value="Genomic_DNA"/>
</dbReference>
<keyword evidence="2" id="KW-1185">Reference proteome</keyword>
<dbReference type="OMA" id="NERICHA"/>
<dbReference type="Pfam" id="PF04032">
    <property type="entry name" value="Rpr2"/>
    <property type="match status" value="1"/>
</dbReference>
<gene>
    <name evidence="1" type="ORF">DOTSEDRAFT_47281</name>
</gene>
<organism evidence="1 2">
    <name type="scientific">Dothistroma septosporum (strain NZE10 / CBS 128990)</name>
    <name type="common">Red band needle blight fungus</name>
    <name type="synonym">Mycosphaerella pini</name>
    <dbReference type="NCBI Taxonomy" id="675120"/>
    <lineage>
        <taxon>Eukaryota</taxon>
        <taxon>Fungi</taxon>
        <taxon>Dikarya</taxon>
        <taxon>Ascomycota</taxon>
        <taxon>Pezizomycotina</taxon>
        <taxon>Dothideomycetes</taxon>
        <taxon>Dothideomycetidae</taxon>
        <taxon>Mycosphaerellales</taxon>
        <taxon>Mycosphaerellaceae</taxon>
        <taxon>Dothistroma</taxon>
    </lineage>
</organism>
<protein>
    <submittedName>
        <fullName evidence="1">Uncharacterized protein</fullName>
    </submittedName>
</protein>
<reference evidence="2" key="1">
    <citation type="journal article" date="2012" name="PLoS Genet.">
        <title>The genomes of the fungal plant pathogens Cladosporium fulvum and Dothistroma septosporum reveal adaptation to different hosts and lifestyles but also signatures of common ancestry.</title>
        <authorList>
            <person name="de Wit P.J.G.M."/>
            <person name="van der Burgt A."/>
            <person name="Oekmen B."/>
            <person name="Stergiopoulos I."/>
            <person name="Abd-Elsalam K.A."/>
            <person name="Aerts A.L."/>
            <person name="Bahkali A.H."/>
            <person name="Beenen H.G."/>
            <person name="Chettri P."/>
            <person name="Cox M.P."/>
            <person name="Datema E."/>
            <person name="de Vries R.P."/>
            <person name="Dhillon B."/>
            <person name="Ganley A.R."/>
            <person name="Griffiths S.A."/>
            <person name="Guo Y."/>
            <person name="Hamelin R.C."/>
            <person name="Henrissat B."/>
            <person name="Kabir M.S."/>
            <person name="Jashni M.K."/>
            <person name="Kema G."/>
            <person name="Klaubauf S."/>
            <person name="Lapidus A."/>
            <person name="Levasseur A."/>
            <person name="Lindquist E."/>
            <person name="Mehrabi R."/>
            <person name="Ohm R.A."/>
            <person name="Owen T.J."/>
            <person name="Salamov A."/>
            <person name="Schwelm A."/>
            <person name="Schijlen E."/>
            <person name="Sun H."/>
            <person name="van den Burg H.A."/>
            <person name="van Ham R.C.H.J."/>
            <person name="Zhang S."/>
            <person name="Goodwin S.B."/>
            <person name="Grigoriev I.V."/>
            <person name="Collemare J."/>
            <person name="Bradshaw R.E."/>
        </authorList>
    </citation>
    <scope>NUCLEOTIDE SEQUENCE [LARGE SCALE GENOMIC DNA]</scope>
    <source>
        <strain evidence="2">NZE10 / CBS 128990</strain>
    </source>
</reference>
<dbReference type="Proteomes" id="UP000016933">
    <property type="component" value="Unassembled WGS sequence"/>
</dbReference>
<dbReference type="AlphaFoldDB" id="N1PFC5"/>
<accession>N1PFC5</accession>
<dbReference type="STRING" id="675120.N1PFC5"/>
<reference evidence="1 2" key="2">
    <citation type="journal article" date="2012" name="PLoS Pathog.">
        <title>Diverse lifestyles and strategies of plant pathogenesis encoded in the genomes of eighteen Dothideomycetes fungi.</title>
        <authorList>
            <person name="Ohm R.A."/>
            <person name="Feau N."/>
            <person name="Henrissat B."/>
            <person name="Schoch C.L."/>
            <person name="Horwitz B.A."/>
            <person name="Barry K.W."/>
            <person name="Condon B.J."/>
            <person name="Copeland A.C."/>
            <person name="Dhillon B."/>
            <person name="Glaser F."/>
            <person name="Hesse C.N."/>
            <person name="Kosti I."/>
            <person name="LaButti K."/>
            <person name="Lindquist E.A."/>
            <person name="Lucas S."/>
            <person name="Salamov A.A."/>
            <person name="Bradshaw R.E."/>
            <person name="Ciuffetti L."/>
            <person name="Hamelin R.C."/>
            <person name="Kema G.H.J."/>
            <person name="Lawrence C."/>
            <person name="Scott J.A."/>
            <person name="Spatafora J.W."/>
            <person name="Turgeon B.G."/>
            <person name="de Wit P.J.G.M."/>
            <person name="Zhong S."/>
            <person name="Goodwin S.B."/>
            <person name="Grigoriev I.V."/>
        </authorList>
    </citation>
    <scope>NUCLEOTIDE SEQUENCE [LARGE SCALE GENOMIC DNA]</scope>
    <source>
        <strain evidence="2">NZE10 / CBS 128990</strain>
    </source>
</reference>
<dbReference type="eggNOG" id="ENOG502SC64">
    <property type="taxonomic scope" value="Eukaryota"/>
</dbReference>
<dbReference type="HOGENOM" id="CLU_081044_0_0_1"/>
<evidence type="ECO:0000313" key="2">
    <source>
        <dbReference type="Proteomes" id="UP000016933"/>
    </source>
</evidence>
<sequence length="183" mass="20199">MAATARLHFLDEAANLLTFASPTTAAQLRSERLKSTKEDLAKARVIKDGRICGGCGDSLIAGWNCCIKTKKRKRQERLNHDKGTKSMTLQCSRCNSFTTLDHARRTTGRFALQSPKAVESKKVVAEQALNHPTPSATTQPSASLDSGIRKRNRNKKSSLQSLLADRKIAEPKKGLDLMDFMKT</sequence>
<dbReference type="OrthoDB" id="438080at2759"/>
<proteinExistence type="predicted"/>
<evidence type="ECO:0000313" key="1">
    <source>
        <dbReference type="EMBL" id="EME41077.1"/>
    </source>
</evidence>
<name>N1PFC5_DOTSN</name>